<dbReference type="GO" id="GO:0006935">
    <property type="term" value="P:chemotaxis"/>
    <property type="evidence" value="ECO:0007669"/>
    <property type="project" value="InterPro"/>
</dbReference>
<dbReference type="FunFam" id="1.10.287.950:FF:000001">
    <property type="entry name" value="Methyl-accepting chemotaxis sensory transducer"/>
    <property type="match status" value="1"/>
</dbReference>
<dbReference type="Pfam" id="PF00015">
    <property type="entry name" value="MCPsignal"/>
    <property type="match status" value="1"/>
</dbReference>
<dbReference type="InterPro" id="IPR051310">
    <property type="entry name" value="MCP_chemotaxis"/>
</dbReference>
<dbReference type="PANTHER" id="PTHR43531:SF14">
    <property type="entry name" value="METHYL-ACCEPTING CHEMOTAXIS PROTEIN I-RELATED"/>
    <property type="match status" value="1"/>
</dbReference>
<keyword evidence="5" id="KW-1133">Transmembrane helix</keyword>
<dbReference type="Proteomes" id="UP000676246">
    <property type="component" value="Unassembled WGS sequence"/>
</dbReference>
<dbReference type="AlphaFoldDB" id="A0A940YFE4"/>
<evidence type="ECO:0000256" key="1">
    <source>
        <dbReference type="ARBA" id="ARBA00004370"/>
    </source>
</evidence>
<evidence type="ECO:0000313" key="8">
    <source>
        <dbReference type="EMBL" id="MBQ0931475.1"/>
    </source>
</evidence>
<dbReference type="EMBL" id="JAGQDD010000009">
    <property type="protein sequence ID" value="MBQ0931475.1"/>
    <property type="molecule type" value="Genomic_DNA"/>
</dbReference>
<feature type="transmembrane region" description="Helical" evidence="5">
    <location>
        <begin position="182"/>
        <end position="204"/>
    </location>
</feature>
<dbReference type="Gene3D" id="1.10.287.950">
    <property type="entry name" value="Methyl-accepting chemotaxis protein"/>
    <property type="match status" value="1"/>
</dbReference>
<dbReference type="InterPro" id="IPR003660">
    <property type="entry name" value="HAMP_dom"/>
</dbReference>
<evidence type="ECO:0000256" key="2">
    <source>
        <dbReference type="ARBA" id="ARBA00022481"/>
    </source>
</evidence>
<dbReference type="PRINTS" id="PR00260">
    <property type="entry name" value="CHEMTRNSDUCR"/>
</dbReference>
<dbReference type="Pfam" id="PF00672">
    <property type="entry name" value="HAMP"/>
    <property type="match status" value="1"/>
</dbReference>
<evidence type="ECO:0000256" key="4">
    <source>
        <dbReference type="PROSITE-ProRule" id="PRU00284"/>
    </source>
</evidence>
<dbReference type="PROSITE" id="PS50885">
    <property type="entry name" value="HAMP"/>
    <property type="match status" value="1"/>
</dbReference>
<dbReference type="PROSITE" id="PS50111">
    <property type="entry name" value="CHEMOTAXIS_TRANSDUC_2"/>
    <property type="match status" value="1"/>
</dbReference>
<dbReference type="PANTHER" id="PTHR43531">
    <property type="entry name" value="PROTEIN ICFG"/>
    <property type="match status" value="1"/>
</dbReference>
<evidence type="ECO:0000313" key="9">
    <source>
        <dbReference type="Proteomes" id="UP000676246"/>
    </source>
</evidence>
<evidence type="ECO:0000259" key="6">
    <source>
        <dbReference type="PROSITE" id="PS50111"/>
    </source>
</evidence>
<reference evidence="8 9" key="1">
    <citation type="submission" date="2021-04" db="EMBL/GenBank/DDBJ databases">
        <title>The genome sequence of Ideonella sp. 3Y2.</title>
        <authorList>
            <person name="Liu Y."/>
        </authorList>
    </citation>
    <scope>NUCLEOTIDE SEQUENCE [LARGE SCALE GENOMIC DNA]</scope>
    <source>
        <strain evidence="8 9">3Y2</strain>
    </source>
</reference>
<dbReference type="CDD" id="cd06225">
    <property type="entry name" value="HAMP"/>
    <property type="match status" value="1"/>
</dbReference>
<evidence type="ECO:0000259" key="7">
    <source>
        <dbReference type="PROSITE" id="PS50885"/>
    </source>
</evidence>
<dbReference type="RefSeq" id="WP_210854458.1">
    <property type="nucleotide sequence ID" value="NZ_JAGQDD010000009.1"/>
</dbReference>
<dbReference type="GO" id="GO:0007165">
    <property type="term" value="P:signal transduction"/>
    <property type="evidence" value="ECO:0007669"/>
    <property type="project" value="UniProtKB-KW"/>
</dbReference>
<protein>
    <submittedName>
        <fullName evidence="8">HAMP domain-containing protein</fullName>
    </submittedName>
</protein>
<name>A0A940YFE4_9BURK</name>
<keyword evidence="9" id="KW-1185">Reference proteome</keyword>
<organism evidence="8 9">
    <name type="scientific">Ideonella alba</name>
    <dbReference type="NCBI Taxonomy" id="2824118"/>
    <lineage>
        <taxon>Bacteria</taxon>
        <taxon>Pseudomonadati</taxon>
        <taxon>Pseudomonadota</taxon>
        <taxon>Betaproteobacteria</taxon>
        <taxon>Burkholderiales</taxon>
        <taxon>Sphaerotilaceae</taxon>
        <taxon>Ideonella</taxon>
    </lineage>
</organism>
<keyword evidence="2" id="KW-0488">Methylation</keyword>
<dbReference type="CDD" id="cd11386">
    <property type="entry name" value="MCP_signal"/>
    <property type="match status" value="1"/>
</dbReference>
<dbReference type="SUPFAM" id="SSF58104">
    <property type="entry name" value="Methyl-accepting chemotaxis protein (MCP) signaling domain"/>
    <property type="match status" value="1"/>
</dbReference>
<dbReference type="GO" id="GO:0005886">
    <property type="term" value="C:plasma membrane"/>
    <property type="evidence" value="ECO:0007669"/>
    <property type="project" value="TreeGrafter"/>
</dbReference>
<keyword evidence="5" id="KW-0472">Membrane</keyword>
<accession>A0A940YFE4</accession>
<dbReference type="InterPro" id="IPR004090">
    <property type="entry name" value="Chemotax_Me-accpt_rcpt"/>
</dbReference>
<comment type="caution">
    <text evidence="8">The sequence shown here is derived from an EMBL/GenBank/DDBJ whole genome shotgun (WGS) entry which is preliminary data.</text>
</comment>
<keyword evidence="4" id="KW-0807">Transducer</keyword>
<dbReference type="GO" id="GO:0004888">
    <property type="term" value="F:transmembrane signaling receptor activity"/>
    <property type="evidence" value="ECO:0007669"/>
    <property type="project" value="InterPro"/>
</dbReference>
<keyword evidence="5" id="KW-0812">Transmembrane</keyword>
<proteinExistence type="inferred from homology"/>
<sequence length="507" mass="53243">MDIRIKLPLAFAAVLALTLLAGGGGLWQAQRSMTVFEVEVQGRHADVRAADDLESHFKTQVQEWKNVLLRGSDTALLDKHWKAFEKEEKLVDDNARALRLHLDDAGEQALVDAFLAAHAKMAQAYRGGLEKFKGSGMESSVGDLAVRGIDREPAQLLNKLQTSITERSAAVAAQAAAAGRQAIGWSVGLMLAAMLAGIGIAVVISRQVSASLQAAIDAARRVAAGDLRQAIDARGSDEPARLLQALSEMQAHLRDLVSQVRAGAESVAAASGQIAQGNGDLAGRTERQASELQMAASSMSDLGDTVRRNADNARQATGLAATASEVAQRGGQVVHDMVSTMRAIDDSAKRIADIIGVIDGIAFQTNILALNAAVEAARAGESGRGFAVVASEVRSLAQRSADAAREIKSLIQASVERVGQGNELAGLAGHTMQEVVTAIGRVDQIIREISQASDEQSAGVGAMGQAVARMDGHTQQNAALVEQTSAASESLSRQATALVERVSTFRT</sequence>
<feature type="domain" description="HAMP" evidence="7">
    <location>
        <begin position="206"/>
        <end position="258"/>
    </location>
</feature>
<comment type="similarity">
    <text evidence="3">Belongs to the methyl-accepting chemotaxis (MCP) protein family.</text>
</comment>
<comment type="subcellular location">
    <subcellularLocation>
        <location evidence="1">Membrane</location>
    </subcellularLocation>
</comment>
<dbReference type="SMART" id="SM00304">
    <property type="entry name" value="HAMP"/>
    <property type="match status" value="1"/>
</dbReference>
<feature type="domain" description="Methyl-accepting transducer" evidence="6">
    <location>
        <begin position="263"/>
        <end position="492"/>
    </location>
</feature>
<gene>
    <name evidence="8" type="ORF">KAK03_13355</name>
</gene>
<evidence type="ECO:0000256" key="5">
    <source>
        <dbReference type="SAM" id="Phobius"/>
    </source>
</evidence>
<evidence type="ECO:0000256" key="3">
    <source>
        <dbReference type="ARBA" id="ARBA00029447"/>
    </source>
</evidence>
<dbReference type="SMART" id="SM00283">
    <property type="entry name" value="MA"/>
    <property type="match status" value="1"/>
</dbReference>
<dbReference type="InterPro" id="IPR004089">
    <property type="entry name" value="MCPsignal_dom"/>
</dbReference>